<comment type="caution">
    <text evidence="9">The sequence shown here is derived from an EMBL/GenBank/DDBJ whole genome shotgun (WGS) entry which is preliminary data.</text>
</comment>
<feature type="transmembrane region" description="Helical" evidence="7">
    <location>
        <begin position="101"/>
        <end position="119"/>
    </location>
</feature>
<organism evidence="9 10">
    <name type="scientific">Owenia fusiformis</name>
    <name type="common">Polychaete worm</name>
    <dbReference type="NCBI Taxonomy" id="6347"/>
    <lineage>
        <taxon>Eukaryota</taxon>
        <taxon>Metazoa</taxon>
        <taxon>Spiralia</taxon>
        <taxon>Lophotrochozoa</taxon>
        <taxon>Annelida</taxon>
        <taxon>Polychaeta</taxon>
        <taxon>Sedentaria</taxon>
        <taxon>Canalipalpata</taxon>
        <taxon>Sabellida</taxon>
        <taxon>Oweniida</taxon>
        <taxon>Oweniidae</taxon>
        <taxon>Owenia</taxon>
    </lineage>
</organism>
<feature type="transmembrane region" description="Helical" evidence="7">
    <location>
        <begin position="173"/>
        <end position="192"/>
    </location>
</feature>
<feature type="transmembrane region" description="Helical" evidence="7">
    <location>
        <begin position="426"/>
        <end position="449"/>
    </location>
</feature>
<comment type="subcellular location">
    <subcellularLocation>
        <location evidence="1">Cell membrane</location>
        <topology evidence="1">Multi-pass membrane protein</topology>
    </subcellularLocation>
</comment>
<feature type="transmembrane region" description="Helical" evidence="7">
    <location>
        <begin position="76"/>
        <end position="95"/>
    </location>
</feature>
<dbReference type="PANTHER" id="PTHR10590">
    <property type="entry name" value="SODIUM/NUCLEOSIDE COTRANSPORTER"/>
    <property type="match status" value="1"/>
</dbReference>
<keyword evidence="4 7" id="KW-0812">Transmembrane</keyword>
<protein>
    <recommendedName>
        <fullName evidence="7">Sodium/nucleoside cotransporter</fullName>
    </recommendedName>
</protein>
<dbReference type="InterPro" id="IPR018270">
    <property type="entry name" value="C_nuclsd_transpt_met_bac"/>
</dbReference>
<dbReference type="PANTHER" id="PTHR10590:SF4">
    <property type="entry name" value="SOLUTE CARRIER FAMILY 28 MEMBER 3"/>
    <property type="match status" value="1"/>
</dbReference>
<proteinExistence type="inferred from homology"/>
<keyword evidence="3" id="KW-1003">Cell membrane</keyword>
<evidence type="ECO:0000313" key="10">
    <source>
        <dbReference type="Proteomes" id="UP000749559"/>
    </source>
</evidence>
<dbReference type="Proteomes" id="UP000749559">
    <property type="component" value="Unassembled WGS sequence"/>
</dbReference>
<dbReference type="EMBL" id="CAIIXF020000003">
    <property type="protein sequence ID" value="CAH1780061.1"/>
    <property type="molecule type" value="Genomic_DNA"/>
</dbReference>
<feature type="region of interest" description="Disordered" evidence="8">
    <location>
        <begin position="1"/>
        <end position="24"/>
    </location>
</feature>
<evidence type="ECO:0000313" key="9">
    <source>
        <dbReference type="EMBL" id="CAH1780061.1"/>
    </source>
</evidence>
<keyword evidence="7" id="KW-0813">Transport</keyword>
<dbReference type="Pfam" id="PF01773">
    <property type="entry name" value="Nucleos_tra2_N"/>
    <property type="match status" value="1"/>
</dbReference>
<feature type="transmembrane region" description="Helical" evidence="7">
    <location>
        <begin position="204"/>
        <end position="223"/>
    </location>
</feature>
<feature type="compositionally biased region" description="Polar residues" evidence="8">
    <location>
        <begin position="1"/>
        <end position="17"/>
    </location>
</feature>
<feature type="transmembrane region" description="Helical" evidence="7">
    <location>
        <begin position="255"/>
        <end position="281"/>
    </location>
</feature>
<accession>A0A8J1Y7X6</accession>
<dbReference type="InterPro" id="IPR011642">
    <property type="entry name" value="Gate_dom"/>
</dbReference>
<dbReference type="GO" id="GO:0005415">
    <property type="term" value="F:nucleoside:sodium symporter activity"/>
    <property type="evidence" value="ECO:0007669"/>
    <property type="project" value="TreeGrafter"/>
</dbReference>
<dbReference type="InterPro" id="IPR008276">
    <property type="entry name" value="C_nuclsd_transpt"/>
</dbReference>
<dbReference type="OrthoDB" id="6075923at2759"/>
<evidence type="ECO:0000256" key="6">
    <source>
        <dbReference type="ARBA" id="ARBA00023136"/>
    </source>
</evidence>
<feature type="transmembrane region" description="Helical" evidence="7">
    <location>
        <begin position="293"/>
        <end position="316"/>
    </location>
</feature>
<keyword evidence="5 7" id="KW-1133">Transmembrane helix</keyword>
<dbReference type="InterPro" id="IPR002668">
    <property type="entry name" value="CNT_N_dom"/>
</dbReference>
<evidence type="ECO:0000256" key="7">
    <source>
        <dbReference type="RuleBase" id="RU362018"/>
    </source>
</evidence>
<evidence type="ECO:0000256" key="2">
    <source>
        <dbReference type="ARBA" id="ARBA00009033"/>
    </source>
</evidence>
<feature type="transmembrane region" description="Helical" evidence="7">
    <location>
        <begin position="148"/>
        <end position="167"/>
    </location>
</feature>
<name>A0A8J1Y7X6_OWEFU</name>
<dbReference type="Pfam" id="PF07670">
    <property type="entry name" value="Gate"/>
    <property type="match status" value="1"/>
</dbReference>
<evidence type="ECO:0000256" key="3">
    <source>
        <dbReference type="ARBA" id="ARBA00022475"/>
    </source>
</evidence>
<reference evidence="9" key="1">
    <citation type="submission" date="2022-03" db="EMBL/GenBank/DDBJ databases">
        <authorList>
            <person name="Martin C."/>
        </authorList>
    </citation>
    <scope>NUCLEOTIDE SEQUENCE</scope>
</reference>
<dbReference type="GO" id="GO:0005886">
    <property type="term" value="C:plasma membrane"/>
    <property type="evidence" value="ECO:0007669"/>
    <property type="project" value="UniProtKB-SubCell"/>
</dbReference>
<keyword evidence="10" id="KW-1185">Reference proteome</keyword>
<dbReference type="AlphaFoldDB" id="A0A8J1Y7X6"/>
<gene>
    <name evidence="9" type="ORF">OFUS_LOCUS6805</name>
</gene>
<sequence length="600" mass="65939">MAESGTNIELKTTNKNGNLKPEDEHIPKINDPLLSNPECVLQLTDDQENTYAQRIEALQNKWGDFLMNNAKSLWRIIYIILILLYSVYFGFAIWFSPKGATFLIVVTLLVVTSWTYSVISDLYGKRISKSLKDLTQPCSKISNKKWRYINWIIYGTLFIGVVLFLVFDTGRNPEQLTSFGGLMFFIFALYITSTRPAKVRARPVVWGLILQFLLGLFILRWSVGYTVFKFLGDQVQLFLNYADEGSKFVFGDPGYLMHVVAFKILPVVVFFSSFISILYYVGLMQMVIRKIAFLMQITMGTTAIESLSAAANIFLGQVETAVMLKPFIGKLTRSELHAVMTGGFATIAGTVVAAYIEFGAPAEHILSAAIMSAPAALAISKLGYPETEDSLFRRQDDIQLDKGPETNIIEAASNGAMNSIKLCAGVVVNLIAFISLLAFINACMGYLGGRVGYPELDFQTICSYLFVPLTLIMGVPWVDARKVARLIGTKIFLNEFLAYAALGPMIDGGELQERSAVIATYALCGFGSVAALGINLAALALQAPERKGVIAKNMIRAMISGNIACFMTACIAGILYQGQSFTDLSVANTTSTSTTVMTVH</sequence>
<dbReference type="Pfam" id="PF07662">
    <property type="entry name" value="Nucleos_tra2_C"/>
    <property type="match status" value="1"/>
</dbReference>
<feature type="transmembrane region" description="Helical" evidence="7">
    <location>
        <begin position="336"/>
        <end position="358"/>
    </location>
</feature>
<keyword evidence="6 7" id="KW-0472">Membrane</keyword>
<dbReference type="InterPro" id="IPR011657">
    <property type="entry name" value="CNT_C_dom"/>
</dbReference>
<feature type="transmembrane region" description="Helical" evidence="7">
    <location>
        <begin position="518"/>
        <end position="541"/>
    </location>
</feature>
<feature type="transmembrane region" description="Helical" evidence="7">
    <location>
        <begin position="461"/>
        <end position="478"/>
    </location>
</feature>
<dbReference type="NCBIfam" id="TIGR00804">
    <property type="entry name" value="nupC"/>
    <property type="match status" value="1"/>
</dbReference>
<evidence type="ECO:0000256" key="5">
    <source>
        <dbReference type="ARBA" id="ARBA00022989"/>
    </source>
</evidence>
<evidence type="ECO:0000256" key="8">
    <source>
        <dbReference type="SAM" id="MobiDB-lite"/>
    </source>
</evidence>
<feature type="transmembrane region" description="Helical" evidence="7">
    <location>
        <begin position="553"/>
        <end position="576"/>
    </location>
</feature>
<evidence type="ECO:0000256" key="4">
    <source>
        <dbReference type="ARBA" id="ARBA00022692"/>
    </source>
</evidence>
<comment type="similarity">
    <text evidence="2 7">Belongs to the concentrative nucleoside transporter (CNT) (TC 2.A.41) family.</text>
</comment>
<evidence type="ECO:0000256" key="1">
    <source>
        <dbReference type="ARBA" id="ARBA00004651"/>
    </source>
</evidence>